<keyword evidence="4" id="KW-1185">Reference proteome</keyword>
<dbReference type="PANTHER" id="PTHR34477:SF5">
    <property type="entry name" value="BSL5627 PROTEIN"/>
    <property type="match status" value="1"/>
</dbReference>
<feature type="domain" description="GIY-YIG" evidence="2">
    <location>
        <begin position="2"/>
        <end position="79"/>
    </location>
</feature>
<dbReference type="Proteomes" id="UP001200642">
    <property type="component" value="Unassembled WGS sequence"/>
</dbReference>
<evidence type="ECO:0000259" key="2">
    <source>
        <dbReference type="PROSITE" id="PS50164"/>
    </source>
</evidence>
<dbReference type="PROSITE" id="PS50164">
    <property type="entry name" value="GIY_YIG"/>
    <property type="match status" value="1"/>
</dbReference>
<dbReference type="InterPro" id="IPR035901">
    <property type="entry name" value="GIY-YIG_endonuc_sf"/>
</dbReference>
<evidence type="ECO:0000256" key="1">
    <source>
        <dbReference type="ARBA" id="ARBA00007435"/>
    </source>
</evidence>
<dbReference type="PANTHER" id="PTHR34477">
    <property type="entry name" value="UPF0213 PROTEIN YHBQ"/>
    <property type="match status" value="1"/>
</dbReference>
<dbReference type="EMBL" id="JAIRBC010000026">
    <property type="protein sequence ID" value="MCG2462200.1"/>
    <property type="molecule type" value="Genomic_DNA"/>
</dbReference>
<dbReference type="InterPro" id="IPR000305">
    <property type="entry name" value="GIY-YIG_endonuc"/>
</dbReference>
<comment type="caution">
    <text evidence="3">The sequence shown here is derived from an EMBL/GenBank/DDBJ whole genome shotgun (WGS) entry which is preliminary data.</text>
</comment>
<comment type="similarity">
    <text evidence="1">Belongs to the UPF0213 family.</text>
</comment>
<dbReference type="CDD" id="cd10448">
    <property type="entry name" value="GIY-YIG_unchar_3"/>
    <property type="match status" value="1"/>
</dbReference>
<dbReference type="Pfam" id="PF01541">
    <property type="entry name" value="GIY-YIG"/>
    <property type="match status" value="1"/>
</dbReference>
<sequence length="105" mass="12152">MKPGYVYILTNKNNTTLYVGVTAKLYERIVQHKQKINPKSFSARYNLNKLVYYEAFQKIGDAIGREKQLKAGNRAKKIALIEGLNPNWEDLIQQVKENFPPSHDK</sequence>
<organism evidence="3 4">
    <name type="scientific">Cerina litoralis</name>
    <dbReference type="NCBI Taxonomy" id="2874477"/>
    <lineage>
        <taxon>Bacteria</taxon>
        <taxon>Pseudomonadati</taxon>
        <taxon>Bacteroidota</taxon>
        <taxon>Flavobacteriia</taxon>
        <taxon>Flavobacteriales</taxon>
        <taxon>Flavobacteriaceae</taxon>
        <taxon>Cerina</taxon>
    </lineage>
</organism>
<reference evidence="3" key="1">
    <citation type="submission" date="2023-02" db="EMBL/GenBank/DDBJ databases">
        <title>Genome of Flavobacteriaceae gen. nov. sp. strain F89.</title>
        <authorList>
            <person name="Wang Y."/>
        </authorList>
    </citation>
    <scope>NUCLEOTIDE SEQUENCE</scope>
    <source>
        <strain evidence="3">F89</strain>
    </source>
</reference>
<dbReference type="AlphaFoldDB" id="A0AAE3EW51"/>
<dbReference type="InterPro" id="IPR050190">
    <property type="entry name" value="UPF0213_domain"/>
</dbReference>
<evidence type="ECO:0000313" key="4">
    <source>
        <dbReference type="Proteomes" id="UP001200642"/>
    </source>
</evidence>
<accession>A0AAE3EW51</accession>
<proteinExistence type="inferred from homology"/>
<gene>
    <name evidence="3" type="ORF">K8352_15680</name>
</gene>
<dbReference type="SUPFAM" id="SSF82771">
    <property type="entry name" value="GIY-YIG endonuclease"/>
    <property type="match status" value="1"/>
</dbReference>
<dbReference type="Gene3D" id="3.40.1440.10">
    <property type="entry name" value="GIY-YIG endonuclease"/>
    <property type="match status" value="1"/>
</dbReference>
<dbReference type="SMART" id="SM00465">
    <property type="entry name" value="GIYc"/>
    <property type="match status" value="1"/>
</dbReference>
<evidence type="ECO:0000313" key="3">
    <source>
        <dbReference type="EMBL" id="MCG2462200.1"/>
    </source>
</evidence>
<protein>
    <submittedName>
        <fullName evidence="3">GIY-YIG nuclease family protein</fullName>
    </submittedName>
</protein>
<dbReference type="RefSeq" id="WP_317903340.1">
    <property type="nucleotide sequence ID" value="NZ_JAIRBC010000026.1"/>
</dbReference>
<name>A0AAE3EW51_9FLAO</name>